<name>A0ABU2C5Z1_9BURK</name>
<proteinExistence type="predicted"/>
<dbReference type="EMBL" id="JAVDXT010000001">
    <property type="protein sequence ID" value="MDR7376753.1"/>
    <property type="molecule type" value="Genomic_DNA"/>
</dbReference>
<keyword evidence="4" id="KW-1185">Reference proteome</keyword>
<keyword evidence="1" id="KW-0732">Signal</keyword>
<dbReference type="Pfam" id="PF07589">
    <property type="entry name" value="PEP-CTERM"/>
    <property type="match status" value="1"/>
</dbReference>
<feature type="domain" description="Ice-binding protein C-terminal" evidence="2">
    <location>
        <begin position="184"/>
        <end position="208"/>
    </location>
</feature>
<reference evidence="3 4" key="1">
    <citation type="submission" date="2023-07" db="EMBL/GenBank/DDBJ databases">
        <title>Sorghum-associated microbial communities from plants grown in Nebraska, USA.</title>
        <authorList>
            <person name="Schachtman D."/>
        </authorList>
    </citation>
    <scope>NUCLEOTIDE SEQUENCE [LARGE SCALE GENOMIC DNA]</scope>
    <source>
        <strain evidence="3 4">BE313</strain>
    </source>
</reference>
<evidence type="ECO:0000313" key="3">
    <source>
        <dbReference type="EMBL" id="MDR7376753.1"/>
    </source>
</evidence>
<evidence type="ECO:0000313" key="4">
    <source>
        <dbReference type="Proteomes" id="UP001180487"/>
    </source>
</evidence>
<evidence type="ECO:0000256" key="1">
    <source>
        <dbReference type="SAM" id="SignalP"/>
    </source>
</evidence>
<feature type="signal peptide" evidence="1">
    <location>
        <begin position="1"/>
        <end position="27"/>
    </location>
</feature>
<sequence length="215" mass="22322">MKNTISRCVGAACLVAGALGLPVTAVAVPVTSLVGATQLTMPINNIYRGSGPLQLAPGITWTSTGANSMFGNTDGYGFDANGDWNSDMTMVATNDATTTTMTFTFDTAVSGFGGFFNWAPSDSTAAIAAYDANNVLLDALQFSFLTDGSLNSGQFLGFQESGAIIKSFTITGLYVAGADFEVKAVPEPGTLALTLVGLGMLGWTARRKAQQEDRV</sequence>
<dbReference type="Proteomes" id="UP001180487">
    <property type="component" value="Unassembled WGS sequence"/>
</dbReference>
<dbReference type="RefSeq" id="WP_310371917.1">
    <property type="nucleotide sequence ID" value="NZ_JAVDXT010000001.1"/>
</dbReference>
<evidence type="ECO:0000259" key="2">
    <source>
        <dbReference type="Pfam" id="PF07589"/>
    </source>
</evidence>
<protein>
    <recommendedName>
        <fullName evidence="2">Ice-binding protein C-terminal domain-containing protein</fullName>
    </recommendedName>
</protein>
<dbReference type="NCBIfam" id="TIGR02595">
    <property type="entry name" value="PEP_CTERM"/>
    <property type="match status" value="1"/>
</dbReference>
<comment type="caution">
    <text evidence="3">The sequence shown here is derived from an EMBL/GenBank/DDBJ whole genome shotgun (WGS) entry which is preliminary data.</text>
</comment>
<feature type="chain" id="PRO_5046707238" description="Ice-binding protein C-terminal domain-containing protein" evidence="1">
    <location>
        <begin position="28"/>
        <end position="215"/>
    </location>
</feature>
<organism evidence="3 4">
    <name type="scientific">Rhodoferax ferrireducens</name>
    <dbReference type="NCBI Taxonomy" id="192843"/>
    <lineage>
        <taxon>Bacteria</taxon>
        <taxon>Pseudomonadati</taxon>
        <taxon>Pseudomonadota</taxon>
        <taxon>Betaproteobacteria</taxon>
        <taxon>Burkholderiales</taxon>
        <taxon>Comamonadaceae</taxon>
        <taxon>Rhodoferax</taxon>
    </lineage>
</organism>
<dbReference type="InterPro" id="IPR013424">
    <property type="entry name" value="Ice-binding_C"/>
</dbReference>
<gene>
    <name evidence="3" type="ORF">J2X19_001411</name>
</gene>
<accession>A0ABU2C5Z1</accession>